<organism evidence="1">
    <name type="scientific">Bacillus thuringiensis serovar andalousiensis</name>
    <dbReference type="NCBI Taxonomy" id="257985"/>
    <lineage>
        <taxon>Bacteria</taxon>
        <taxon>Bacillati</taxon>
        <taxon>Bacillota</taxon>
        <taxon>Bacilli</taxon>
        <taxon>Bacillales</taxon>
        <taxon>Bacillaceae</taxon>
        <taxon>Bacillus</taxon>
        <taxon>Bacillus cereus group</taxon>
    </lineage>
</organism>
<protein>
    <submittedName>
        <fullName evidence="1">Uncharacterized protein</fullName>
    </submittedName>
</protein>
<dbReference type="EMBL" id="CP035727">
    <property type="protein sequence ID" value="QQY96017.1"/>
    <property type="molecule type" value="Genomic_DNA"/>
</dbReference>
<name>A0A7U1BAV0_BACTU</name>
<dbReference type="AlphaFoldDB" id="A0A7U1BAV0"/>
<dbReference type="Proteomes" id="UP000501374">
    <property type="component" value="Chromosome"/>
</dbReference>
<proteinExistence type="predicted"/>
<dbReference type="RefSeq" id="WP_170957632.1">
    <property type="nucleotide sequence ID" value="NZ_CP035727.2"/>
</dbReference>
<gene>
    <name evidence="1" type="ORF">EVG22_32510</name>
</gene>
<evidence type="ECO:0000313" key="1">
    <source>
        <dbReference type="EMBL" id="QQY96017.1"/>
    </source>
</evidence>
<accession>A0A7U1BAV0</accession>
<sequence>MGRKRKPDYLKKGNLILRLPNPVIWELEKKGNASREAERMILDLVKVNMDDYITEEEK</sequence>
<reference evidence="1" key="1">
    <citation type="submission" date="2020-12" db="EMBL/GenBank/DDBJ databases">
        <title>Identification and Characterization of Andalusicin N terminally Dimethylated Class III Lantibiotic from Bacillus thuringiensis sv. andalusiensis.</title>
        <authorList>
            <person name="Grigoreva A."/>
            <person name="Andreeva J."/>
            <person name="Serebryakova M."/>
            <person name="Garcia A.H."/>
            <person name="Slonova D."/>
            <person name="Nair S.K."/>
            <person name="Lippens G."/>
            <person name="Severinov K."/>
            <person name="Dubiley S."/>
        </authorList>
    </citation>
    <scope>NUCLEOTIDE SEQUENCE</scope>
    <source>
        <strain evidence="1">NRRL B-23139</strain>
    </source>
</reference>